<reference evidence="2 3" key="1">
    <citation type="submission" date="2014-10" db="EMBL/GenBank/DDBJ databases">
        <title>Draft genome of the hookworm Ancylostoma caninum.</title>
        <authorList>
            <person name="Mitreva M."/>
        </authorList>
    </citation>
    <scope>NUCLEOTIDE SEQUENCE [LARGE SCALE GENOMIC DNA]</scope>
    <source>
        <strain evidence="2 3">Baltimore</strain>
    </source>
</reference>
<protein>
    <submittedName>
        <fullName evidence="2">Uncharacterized protein</fullName>
    </submittedName>
</protein>
<proteinExistence type="predicted"/>
<sequence>QKLIYAVFSTTIITHSIVSLFFLFYGYWLILVALAIIVAAHVVLIIGIRKLSYKLLIVFIVYEACAMLALIIVDVWTLVVMEMAPGTSFFENHCISSEPSITNACKLQSS</sequence>
<gene>
    <name evidence="2" type="ORF">ANCCAN_13682</name>
</gene>
<dbReference type="AlphaFoldDB" id="A0A368G7I0"/>
<evidence type="ECO:0000313" key="3">
    <source>
        <dbReference type="Proteomes" id="UP000252519"/>
    </source>
</evidence>
<dbReference type="EMBL" id="JOJR01000287">
    <property type="protein sequence ID" value="RCN40391.1"/>
    <property type="molecule type" value="Genomic_DNA"/>
</dbReference>
<keyword evidence="1" id="KW-0472">Membrane</keyword>
<accession>A0A368G7I0</accession>
<evidence type="ECO:0000313" key="2">
    <source>
        <dbReference type="EMBL" id="RCN40391.1"/>
    </source>
</evidence>
<feature type="non-terminal residue" evidence="2">
    <location>
        <position position="1"/>
    </location>
</feature>
<name>A0A368G7I0_ANCCA</name>
<comment type="caution">
    <text evidence="2">The sequence shown here is derived from an EMBL/GenBank/DDBJ whole genome shotgun (WGS) entry which is preliminary data.</text>
</comment>
<evidence type="ECO:0000256" key="1">
    <source>
        <dbReference type="SAM" id="Phobius"/>
    </source>
</evidence>
<keyword evidence="3" id="KW-1185">Reference proteome</keyword>
<keyword evidence="1" id="KW-1133">Transmembrane helix</keyword>
<dbReference type="OrthoDB" id="5904641at2759"/>
<feature type="transmembrane region" description="Helical" evidence="1">
    <location>
        <begin position="25"/>
        <end position="48"/>
    </location>
</feature>
<dbReference type="Proteomes" id="UP000252519">
    <property type="component" value="Unassembled WGS sequence"/>
</dbReference>
<keyword evidence="1" id="KW-0812">Transmembrane</keyword>
<organism evidence="2 3">
    <name type="scientific">Ancylostoma caninum</name>
    <name type="common">Dog hookworm</name>
    <dbReference type="NCBI Taxonomy" id="29170"/>
    <lineage>
        <taxon>Eukaryota</taxon>
        <taxon>Metazoa</taxon>
        <taxon>Ecdysozoa</taxon>
        <taxon>Nematoda</taxon>
        <taxon>Chromadorea</taxon>
        <taxon>Rhabditida</taxon>
        <taxon>Rhabditina</taxon>
        <taxon>Rhabditomorpha</taxon>
        <taxon>Strongyloidea</taxon>
        <taxon>Ancylostomatidae</taxon>
        <taxon>Ancylostomatinae</taxon>
        <taxon>Ancylostoma</taxon>
    </lineage>
</organism>
<feature type="transmembrane region" description="Helical" evidence="1">
    <location>
        <begin position="55"/>
        <end position="79"/>
    </location>
</feature>